<evidence type="ECO:0000313" key="2">
    <source>
        <dbReference type="Proteomes" id="UP000295807"/>
    </source>
</evidence>
<dbReference type="RefSeq" id="WP_132130052.1">
    <property type="nucleotide sequence ID" value="NZ_CP042432.1"/>
</dbReference>
<organism evidence="1 2">
    <name type="scientific">Anseongella ginsenosidimutans</name>
    <dbReference type="NCBI Taxonomy" id="496056"/>
    <lineage>
        <taxon>Bacteria</taxon>
        <taxon>Pseudomonadati</taxon>
        <taxon>Bacteroidota</taxon>
        <taxon>Sphingobacteriia</taxon>
        <taxon>Sphingobacteriales</taxon>
        <taxon>Sphingobacteriaceae</taxon>
        <taxon>Anseongella</taxon>
    </lineage>
</organism>
<dbReference type="InterPro" id="IPR050238">
    <property type="entry name" value="DNA_Rep/Repair_Clamp_Loader"/>
</dbReference>
<dbReference type="AlphaFoldDB" id="A0A4R3KQB4"/>
<dbReference type="OrthoDB" id="9811073at2"/>
<dbReference type="Gene3D" id="3.40.50.300">
    <property type="entry name" value="P-loop containing nucleotide triphosphate hydrolases"/>
    <property type="match status" value="1"/>
</dbReference>
<protein>
    <submittedName>
        <fullName evidence="1">DNA polymerase-3 subunit delta</fullName>
    </submittedName>
</protein>
<comment type="caution">
    <text evidence="1">The sequence shown here is derived from an EMBL/GenBank/DDBJ whole genome shotgun (WGS) entry which is preliminary data.</text>
</comment>
<sequence>MQFKEIIGQQAVKDQLIRSAREGRVSHAQLFTGAEGNGALPLAIAYAQYLSCEQATETDSCGSCVSCKKYQKLAHPDLHFSYPFIASKKETVALDYVQQWREALLEQPYLTLEKWMQRLDAGNKQPNINIAECHSIISKLSLKPFESDFKVLIMWLPEFLREVGNSLLKLIEEPSSKTLFLLVSEQPDQLLSTLLSRTQLVRTARLGEEEIAGYLLDSGEINPELARQAARLSGGNLAAAIDLLAGESSNYGQLFMDWMRVCYQGDGLKMVEWSDNAVSAGRENQKNLLRYGLSLIRQSLLMRVGLPVQALGQELEFITRFSAQLDPEKATAISGELEKAIYHIERNANPRILFLDVSLQIMRLLKSRQVLPGSDVTIQERNYGM</sequence>
<dbReference type="Pfam" id="PF13177">
    <property type="entry name" value="DNA_pol3_delta2"/>
    <property type="match status" value="1"/>
</dbReference>
<dbReference type="SUPFAM" id="SSF52540">
    <property type="entry name" value="P-loop containing nucleoside triphosphate hydrolases"/>
    <property type="match status" value="1"/>
</dbReference>
<keyword evidence="2" id="KW-1185">Reference proteome</keyword>
<proteinExistence type="predicted"/>
<dbReference type="EMBL" id="SMAD01000011">
    <property type="protein sequence ID" value="TCS85625.1"/>
    <property type="molecule type" value="Genomic_DNA"/>
</dbReference>
<evidence type="ECO:0000313" key="1">
    <source>
        <dbReference type="EMBL" id="TCS85625.1"/>
    </source>
</evidence>
<dbReference type="InterPro" id="IPR027417">
    <property type="entry name" value="P-loop_NTPase"/>
</dbReference>
<accession>A0A4R3KQB4</accession>
<dbReference type="GO" id="GO:0006261">
    <property type="term" value="P:DNA-templated DNA replication"/>
    <property type="evidence" value="ECO:0007669"/>
    <property type="project" value="TreeGrafter"/>
</dbReference>
<reference evidence="1 2" key="1">
    <citation type="submission" date="2019-03" db="EMBL/GenBank/DDBJ databases">
        <title>Genomic Encyclopedia of Type Strains, Phase IV (KMG-IV): sequencing the most valuable type-strain genomes for metagenomic binning, comparative biology and taxonomic classification.</title>
        <authorList>
            <person name="Goeker M."/>
        </authorList>
    </citation>
    <scope>NUCLEOTIDE SEQUENCE [LARGE SCALE GENOMIC DNA]</scope>
    <source>
        <strain evidence="1 2">DSM 21100</strain>
    </source>
</reference>
<dbReference type="PANTHER" id="PTHR11669:SF8">
    <property type="entry name" value="DNA POLYMERASE III SUBUNIT DELTA"/>
    <property type="match status" value="1"/>
</dbReference>
<dbReference type="PANTHER" id="PTHR11669">
    <property type="entry name" value="REPLICATION FACTOR C / DNA POLYMERASE III GAMMA-TAU SUBUNIT"/>
    <property type="match status" value="1"/>
</dbReference>
<name>A0A4R3KQB4_9SPHI</name>
<dbReference type="Proteomes" id="UP000295807">
    <property type="component" value="Unassembled WGS sequence"/>
</dbReference>
<gene>
    <name evidence="1" type="ORF">EDD80_11127</name>
</gene>